<keyword evidence="2" id="KW-1185">Reference proteome</keyword>
<reference evidence="1" key="2">
    <citation type="submission" date="2022-10" db="EMBL/GenBank/DDBJ databases">
        <authorList>
            <consortium name="ENA_rothamsted_submissions"/>
            <consortium name="culmorum"/>
            <person name="King R."/>
        </authorList>
    </citation>
    <scope>NUCLEOTIDE SEQUENCE</scope>
</reference>
<protein>
    <submittedName>
        <fullName evidence="1">Uncharacterized protein</fullName>
    </submittedName>
</protein>
<dbReference type="Proteomes" id="UP001153714">
    <property type="component" value="Chromosome 1"/>
</dbReference>
<evidence type="ECO:0000313" key="2">
    <source>
        <dbReference type="Proteomes" id="UP001153714"/>
    </source>
</evidence>
<gene>
    <name evidence="1" type="ORF">DIATSA_LOCUS408</name>
</gene>
<reference evidence="1" key="1">
    <citation type="submission" date="2021-12" db="EMBL/GenBank/DDBJ databases">
        <authorList>
            <person name="King R."/>
        </authorList>
    </citation>
    <scope>NUCLEOTIDE SEQUENCE</scope>
</reference>
<evidence type="ECO:0000313" key="1">
    <source>
        <dbReference type="EMBL" id="CAG9782121.1"/>
    </source>
</evidence>
<accession>A0A9N9QST2</accession>
<organism evidence="1 2">
    <name type="scientific">Diatraea saccharalis</name>
    <name type="common">sugarcane borer</name>
    <dbReference type="NCBI Taxonomy" id="40085"/>
    <lineage>
        <taxon>Eukaryota</taxon>
        <taxon>Metazoa</taxon>
        <taxon>Ecdysozoa</taxon>
        <taxon>Arthropoda</taxon>
        <taxon>Hexapoda</taxon>
        <taxon>Insecta</taxon>
        <taxon>Pterygota</taxon>
        <taxon>Neoptera</taxon>
        <taxon>Endopterygota</taxon>
        <taxon>Lepidoptera</taxon>
        <taxon>Glossata</taxon>
        <taxon>Ditrysia</taxon>
        <taxon>Pyraloidea</taxon>
        <taxon>Crambidae</taxon>
        <taxon>Crambinae</taxon>
        <taxon>Diatraea</taxon>
    </lineage>
</organism>
<dbReference type="EMBL" id="OU893332">
    <property type="protein sequence ID" value="CAG9782121.1"/>
    <property type="molecule type" value="Genomic_DNA"/>
</dbReference>
<dbReference type="AlphaFoldDB" id="A0A9N9QST2"/>
<dbReference type="OrthoDB" id="6782675at2759"/>
<proteinExistence type="predicted"/>
<name>A0A9N9QST2_9NEOP</name>
<sequence length="103" mass="11962">MLGFGYTKLRTFLSSVRHNHLRLVETWNVNRDEGWHIPPAWDPVISQIKCQSRSHVQLPKDTVSSFCKYQRQQFTFFVGVCFASCSQKRLPKLELVVDYGSQG</sequence>